<dbReference type="PANTHER" id="PTHR10155">
    <property type="entry name" value="PHOSPHATIDYLINOSITOL 3-KINASE REGULATORY SUBUNIT"/>
    <property type="match status" value="1"/>
</dbReference>
<dbReference type="SUPFAM" id="SSF158235">
    <property type="entry name" value="SOCS box-like"/>
    <property type="match status" value="1"/>
</dbReference>
<keyword evidence="7" id="KW-1185">Reference proteome</keyword>
<dbReference type="SMART" id="SM00969">
    <property type="entry name" value="SOCS_box"/>
    <property type="match status" value="1"/>
</dbReference>
<dbReference type="Gene3D" id="1.10.750.20">
    <property type="entry name" value="SOCS box"/>
    <property type="match status" value="1"/>
</dbReference>
<dbReference type="EMBL" id="JARKIK010000011">
    <property type="protein sequence ID" value="KAK8748557.1"/>
    <property type="molecule type" value="Genomic_DNA"/>
</dbReference>
<sequence>MNYDEEGWFSFYPHPEHEGYSSLVGLIDHCMSHSESGVFCYSRARVPGSPSFPVRLTKPVSRFTQVRSLQYLCRFVIRQYTRVDHIQALPLPTRIKGYLEEGHY</sequence>
<dbReference type="GO" id="GO:0046935">
    <property type="term" value="F:1-phosphatidylinositol-3-kinase regulator activity"/>
    <property type="evidence" value="ECO:0007669"/>
    <property type="project" value="TreeGrafter"/>
</dbReference>
<protein>
    <recommendedName>
        <fullName evidence="5">SOCS box domain-containing protein</fullName>
    </recommendedName>
</protein>
<dbReference type="Gene3D" id="3.30.505.10">
    <property type="entry name" value="SH2 domain"/>
    <property type="match status" value="1"/>
</dbReference>
<dbReference type="GO" id="GO:0035556">
    <property type="term" value="P:intracellular signal transduction"/>
    <property type="evidence" value="ECO:0007669"/>
    <property type="project" value="InterPro"/>
</dbReference>
<dbReference type="InterPro" id="IPR001496">
    <property type="entry name" value="SOCS_box"/>
</dbReference>
<keyword evidence="3" id="KW-0727">SH2 domain</keyword>
<dbReference type="SMART" id="SM00253">
    <property type="entry name" value="SOCS"/>
    <property type="match status" value="1"/>
</dbReference>
<evidence type="ECO:0000256" key="4">
    <source>
        <dbReference type="ARBA" id="ARBA00043952"/>
    </source>
</evidence>
<comment type="pathway">
    <text evidence="4">Protein modification.</text>
</comment>
<dbReference type="GO" id="GO:0046854">
    <property type="term" value="P:phosphatidylinositol phosphate biosynthetic process"/>
    <property type="evidence" value="ECO:0007669"/>
    <property type="project" value="TreeGrafter"/>
</dbReference>
<dbReference type="FunFam" id="1.10.750.20:FF:000002">
    <property type="entry name" value="Suppressor of cytokine signaling 2"/>
    <property type="match status" value="1"/>
</dbReference>
<reference evidence="6 7" key="1">
    <citation type="journal article" date="2024" name="BMC Genomics">
        <title>Genome assembly of redclaw crayfish (Cherax quadricarinatus) provides insights into its immune adaptation and hypoxia tolerance.</title>
        <authorList>
            <person name="Liu Z."/>
            <person name="Zheng J."/>
            <person name="Li H."/>
            <person name="Fang K."/>
            <person name="Wang S."/>
            <person name="He J."/>
            <person name="Zhou D."/>
            <person name="Weng S."/>
            <person name="Chi M."/>
            <person name="Gu Z."/>
            <person name="He J."/>
            <person name="Li F."/>
            <person name="Wang M."/>
        </authorList>
    </citation>
    <scope>NUCLEOTIDE SEQUENCE [LARGE SCALE GENOMIC DNA]</scope>
    <source>
        <strain evidence="6">ZL_2023a</strain>
    </source>
</reference>
<dbReference type="Pfam" id="PF07525">
    <property type="entry name" value="SOCS_box"/>
    <property type="match status" value="1"/>
</dbReference>
<evidence type="ECO:0000313" key="7">
    <source>
        <dbReference type="Proteomes" id="UP001445076"/>
    </source>
</evidence>
<proteinExistence type="predicted"/>
<keyword evidence="1" id="KW-0341">Growth regulation</keyword>
<dbReference type="Proteomes" id="UP001445076">
    <property type="component" value="Unassembled WGS sequence"/>
</dbReference>
<dbReference type="InterPro" id="IPR036860">
    <property type="entry name" value="SH2_dom_sf"/>
</dbReference>
<evidence type="ECO:0000256" key="3">
    <source>
        <dbReference type="ARBA" id="ARBA00022999"/>
    </source>
</evidence>
<dbReference type="GO" id="GO:0005942">
    <property type="term" value="C:phosphatidylinositol 3-kinase complex"/>
    <property type="evidence" value="ECO:0007669"/>
    <property type="project" value="TreeGrafter"/>
</dbReference>
<dbReference type="AlphaFoldDB" id="A0AAW0YA51"/>
<dbReference type="GO" id="GO:0009968">
    <property type="term" value="P:negative regulation of signal transduction"/>
    <property type="evidence" value="ECO:0007669"/>
    <property type="project" value="UniProtKB-KW"/>
</dbReference>
<evidence type="ECO:0000256" key="2">
    <source>
        <dbReference type="ARBA" id="ARBA00022700"/>
    </source>
</evidence>
<comment type="caution">
    <text evidence="6">The sequence shown here is derived from an EMBL/GenBank/DDBJ whole genome shotgun (WGS) entry which is preliminary data.</text>
</comment>
<dbReference type="PROSITE" id="PS50225">
    <property type="entry name" value="SOCS"/>
    <property type="match status" value="1"/>
</dbReference>
<dbReference type="PANTHER" id="PTHR10155:SF32">
    <property type="entry name" value="LP02169P"/>
    <property type="match status" value="1"/>
</dbReference>
<evidence type="ECO:0000259" key="5">
    <source>
        <dbReference type="PROSITE" id="PS50225"/>
    </source>
</evidence>
<name>A0AAW0YA51_CHEQU</name>
<evidence type="ECO:0000313" key="6">
    <source>
        <dbReference type="EMBL" id="KAK8748557.1"/>
    </source>
</evidence>
<gene>
    <name evidence="6" type="ORF">OTU49_015855</name>
</gene>
<accession>A0AAW0YA51</accession>
<feature type="domain" description="SOCS box" evidence="5">
    <location>
        <begin position="55"/>
        <end position="104"/>
    </location>
</feature>
<dbReference type="InterPro" id="IPR036036">
    <property type="entry name" value="SOCS_box-like_dom_sf"/>
</dbReference>
<evidence type="ECO:0000256" key="1">
    <source>
        <dbReference type="ARBA" id="ARBA00022604"/>
    </source>
</evidence>
<keyword evidence="2" id="KW-0734">Signal transduction inhibitor</keyword>
<organism evidence="6 7">
    <name type="scientific">Cherax quadricarinatus</name>
    <name type="common">Australian red claw crayfish</name>
    <dbReference type="NCBI Taxonomy" id="27406"/>
    <lineage>
        <taxon>Eukaryota</taxon>
        <taxon>Metazoa</taxon>
        <taxon>Ecdysozoa</taxon>
        <taxon>Arthropoda</taxon>
        <taxon>Crustacea</taxon>
        <taxon>Multicrustacea</taxon>
        <taxon>Malacostraca</taxon>
        <taxon>Eumalacostraca</taxon>
        <taxon>Eucarida</taxon>
        <taxon>Decapoda</taxon>
        <taxon>Pleocyemata</taxon>
        <taxon>Astacidea</taxon>
        <taxon>Parastacoidea</taxon>
        <taxon>Parastacidae</taxon>
        <taxon>Cherax</taxon>
    </lineage>
</organism>